<dbReference type="PRINTS" id="PR00318">
    <property type="entry name" value="GPROTEINA"/>
</dbReference>
<dbReference type="AlphaFoldDB" id="A0ABD2PV89"/>
<keyword evidence="7 15" id="KW-0342">GTP-binding</keyword>
<feature type="binding site" evidence="15">
    <location>
        <begin position="44"/>
        <end position="49"/>
    </location>
    <ligand>
        <name>GTP</name>
        <dbReference type="ChEBI" id="CHEBI:37565"/>
    </ligand>
</feature>
<dbReference type="SUPFAM" id="SSF47895">
    <property type="entry name" value="Transducin (alpha subunit), insertion domain"/>
    <property type="match status" value="1"/>
</dbReference>
<evidence type="ECO:0000256" key="12">
    <source>
        <dbReference type="ARBA" id="ARBA00042116"/>
    </source>
</evidence>
<dbReference type="GO" id="GO:0007010">
    <property type="term" value="P:cytoskeleton organization"/>
    <property type="evidence" value="ECO:0007669"/>
    <property type="project" value="UniProtKB-ARBA"/>
</dbReference>
<dbReference type="FunFam" id="3.40.50.300:FF:000692">
    <property type="entry name" value="Guanine nucleotide-binding protein subunit alpha"/>
    <property type="match status" value="1"/>
</dbReference>
<dbReference type="PANTHER" id="PTHR10218:SF302">
    <property type="entry name" value="GUANINE NUCLEOTIDE-BINDING PROTEIN ALPHA-5 SUBUNIT"/>
    <property type="match status" value="1"/>
</dbReference>
<feature type="binding site" evidence="15">
    <location>
        <begin position="176"/>
        <end position="182"/>
    </location>
    <ligand>
        <name>GTP</name>
        <dbReference type="ChEBI" id="CHEBI:37565"/>
    </ligand>
</feature>
<dbReference type="GO" id="GO:0046872">
    <property type="term" value="F:metal ion binding"/>
    <property type="evidence" value="ECO:0007669"/>
    <property type="project" value="UniProtKB-KW"/>
</dbReference>
<dbReference type="GO" id="GO:0005737">
    <property type="term" value="C:cytoplasm"/>
    <property type="evidence" value="ECO:0007669"/>
    <property type="project" value="UniProtKB-ARBA"/>
</dbReference>
<evidence type="ECO:0000313" key="18">
    <source>
        <dbReference type="Proteomes" id="UP001626550"/>
    </source>
</evidence>
<dbReference type="CDD" id="cd00066">
    <property type="entry name" value="G-alpha"/>
    <property type="match status" value="1"/>
</dbReference>
<dbReference type="GO" id="GO:0007165">
    <property type="term" value="P:signal transduction"/>
    <property type="evidence" value="ECO:0007669"/>
    <property type="project" value="UniProtKB-KW"/>
</dbReference>
<dbReference type="Pfam" id="PF00503">
    <property type="entry name" value="G-alpha"/>
    <property type="match status" value="1"/>
</dbReference>
<name>A0ABD2PV89_9PLAT</name>
<keyword evidence="18" id="KW-1185">Reference proteome</keyword>
<dbReference type="GO" id="GO:0051301">
    <property type="term" value="P:cell division"/>
    <property type="evidence" value="ECO:0007669"/>
    <property type="project" value="UniProtKB-KW"/>
</dbReference>
<protein>
    <recommendedName>
        <fullName evidence="11">Guanine nucleotide-binding protein G(q) subunit alpha</fullName>
    </recommendedName>
    <alternativeName>
        <fullName evidence="14">Guanine nucleotide-binding protein alpha-16 subunit</fullName>
    </alternativeName>
    <alternativeName>
        <fullName evidence="12">Guanine nucleotide-binding protein alpha-q</fullName>
    </alternativeName>
</protein>
<keyword evidence="10" id="KW-0131">Cell cycle</keyword>
<feature type="binding site" evidence="16">
    <location>
        <position position="182"/>
    </location>
    <ligand>
        <name>Mg(2+)</name>
        <dbReference type="ChEBI" id="CHEBI:18420"/>
    </ligand>
</feature>
<evidence type="ECO:0000256" key="16">
    <source>
        <dbReference type="PIRSR" id="PIRSR601019-2"/>
    </source>
</evidence>
<feature type="binding site" evidence="15">
    <location>
        <position position="327"/>
    </location>
    <ligand>
        <name>GTP</name>
        <dbReference type="ChEBI" id="CHEBI:37565"/>
    </ligand>
</feature>
<dbReference type="Proteomes" id="UP001626550">
    <property type="component" value="Unassembled WGS sequence"/>
</dbReference>
<evidence type="ECO:0000256" key="4">
    <source>
        <dbReference type="ARBA" id="ARBA00022741"/>
    </source>
</evidence>
<evidence type="ECO:0000256" key="8">
    <source>
        <dbReference type="ARBA" id="ARBA00023224"/>
    </source>
</evidence>
<dbReference type="PANTHER" id="PTHR10218">
    <property type="entry name" value="GTP-BINDING PROTEIN ALPHA SUBUNIT"/>
    <property type="match status" value="1"/>
</dbReference>
<dbReference type="InterPro" id="IPR001408">
    <property type="entry name" value="Gprotein_alpha_I"/>
</dbReference>
<dbReference type="PRINTS" id="PR00441">
    <property type="entry name" value="GPROTEINAI"/>
</dbReference>
<evidence type="ECO:0000256" key="7">
    <source>
        <dbReference type="ARBA" id="ARBA00023134"/>
    </source>
</evidence>
<gene>
    <name evidence="17" type="ORF">Ciccas_010046</name>
</gene>
<dbReference type="SMART" id="SM00275">
    <property type="entry name" value="G_alpha"/>
    <property type="match status" value="1"/>
</dbReference>
<accession>A0ABD2PV89</accession>
<keyword evidence="4 15" id="KW-0547">Nucleotide-binding</keyword>
<evidence type="ECO:0000256" key="15">
    <source>
        <dbReference type="PIRSR" id="PIRSR601019-1"/>
    </source>
</evidence>
<keyword evidence="9" id="KW-0449">Lipoprotein</keyword>
<feature type="binding site" evidence="15">
    <location>
        <begin position="201"/>
        <end position="205"/>
    </location>
    <ligand>
        <name>GTP</name>
        <dbReference type="ChEBI" id="CHEBI:37565"/>
    </ligand>
</feature>
<keyword evidence="2" id="KW-0132">Cell division</keyword>
<evidence type="ECO:0000256" key="13">
    <source>
        <dbReference type="ARBA" id="ARBA00059820"/>
    </source>
</evidence>
<dbReference type="SUPFAM" id="SSF52540">
    <property type="entry name" value="P-loop containing nucleoside triphosphate hydrolases"/>
    <property type="match status" value="1"/>
</dbReference>
<evidence type="ECO:0000256" key="11">
    <source>
        <dbReference type="ARBA" id="ARBA00040847"/>
    </source>
</evidence>
<proteinExistence type="predicted"/>
<evidence type="ECO:0000256" key="10">
    <source>
        <dbReference type="ARBA" id="ARBA00023306"/>
    </source>
</evidence>
<dbReference type="GO" id="GO:0005525">
    <property type="term" value="F:GTP binding"/>
    <property type="evidence" value="ECO:0007669"/>
    <property type="project" value="UniProtKB-KW"/>
</dbReference>
<keyword evidence="8" id="KW-0807">Transducer</keyword>
<dbReference type="Gene3D" id="1.10.400.10">
    <property type="entry name" value="GI Alpha 1, domain 2-like"/>
    <property type="match status" value="1"/>
</dbReference>
<comment type="subunit">
    <text evidence="1">G proteins are composed of 3 units; alpha, beta and gamma. The alpha chain contains the guanine nucleotide binding site.</text>
</comment>
<dbReference type="InterPro" id="IPR001019">
    <property type="entry name" value="Gprotein_alpha_su"/>
</dbReference>
<sequence>MGCASSNAIDKDELNKSRTIEKQLRADADRASKEVKLLLLGAGECGKSTILKQMKIIHGDGYPEEERREYIPIIFANVVQSMMCIVKAMESLGIQSDDTSMRQQATTVENNMKAAEEGTITAELKKALTLLWADEAVQACYARSKEYQLNDSAGYYLDALERLAKPDYLPTEQDVLRSRVKTTGIVETRFNFKELDFKVFDVGGQRSERKKWMHCFEGVTAILFLVAMSEYDLKLVEDATTNRMHESLRLFDSICNSQWFISTSMILFLNKRDLFEEKIQRSPITVCFPEYSGPMQYDDTSEYIKNKFENLNKNKSKKTIYTHFTCATDTNNIQVVFDAVIDVIIKNNLRDCGLY</sequence>
<feature type="binding site" evidence="15">
    <location>
        <begin position="270"/>
        <end position="273"/>
    </location>
    <ligand>
        <name>GTP</name>
        <dbReference type="ChEBI" id="CHEBI:37565"/>
    </ligand>
</feature>
<feature type="binding site" evidence="15">
    <location>
        <begin position="151"/>
        <end position="152"/>
    </location>
    <ligand>
        <name>GTP</name>
        <dbReference type="ChEBI" id="CHEBI:37565"/>
    </ligand>
</feature>
<dbReference type="FunFam" id="3.40.50.300:FF:002307">
    <property type="entry name" value="Guanine nucleotide-binding protein G(k) subunit alpha"/>
    <property type="match status" value="1"/>
</dbReference>
<dbReference type="Gene3D" id="3.40.50.300">
    <property type="entry name" value="P-loop containing nucleotide triphosphate hydrolases"/>
    <property type="match status" value="1"/>
</dbReference>
<evidence type="ECO:0000256" key="14">
    <source>
        <dbReference type="ARBA" id="ARBA00069088"/>
    </source>
</evidence>
<dbReference type="InterPro" id="IPR027417">
    <property type="entry name" value="P-loop_NTPase"/>
</dbReference>
<evidence type="ECO:0000256" key="3">
    <source>
        <dbReference type="ARBA" id="ARBA00022723"/>
    </source>
</evidence>
<dbReference type="InterPro" id="IPR011025">
    <property type="entry name" value="GproteinA_insert"/>
</dbReference>
<dbReference type="EMBL" id="JBJKFK010002268">
    <property type="protein sequence ID" value="KAL3311371.1"/>
    <property type="molecule type" value="Genomic_DNA"/>
</dbReference>
<evidence type="ECO:0000256" key="5">
    <source>
        <dbReference type="ARBA" id="ARBA00022776"/>
    </source>
</evidence>
<dbReference type="FunFam" id="1.10.400.10:FF:000002">
    <property type="entry name" value="guanine nucleotide-binding protein G(Q) subunit alpha"/>
    <property type="match status" value="1"/>
</dbReference>
<organism evidence="17 18">
    <name type="scientific">Cichlidogyrus casuarinus</name>
    <dbReference type="NCBI Taxonomy" id="1844966"/>
    <lineage>
        <taxon>Eukaryota</taxon>
        <taxon>Metazoa</taxon>
        <taxon>Spiralia</taxon>
        <taxon>Lophotrochozoa</taxon>
        <taxon>Platyhelminthes</taxon>
        <taxon>Monogenea</taxon>
        <taxon>Monopisthocotylea</taxon>
        <taxon>Dactylogyridea</taxon>
        <taxon>Ancyrocephalidae</taxon>
        <taxon>Cichlidogyrus</taxon>
    </lineage>
</organism>
<evidence type="ECO:0000256" key="2">
    <source>
        <dbReference type="ARBA" id="ARBA00022618"/>
    </source>
</evidence>
<keyword evidence="6 16" id="KW-0460">Magnesium</keyword>
<evidence type="ECO:0000256" key="6">
    <source>
        <dbReference type="ARBA" id="ARBA00022842"/>
    </source>
</evidence>
<comment type="caution">
    <text evidence="17">The sequence shown here is derived from an EMBL/GenBank/DDBJ whole genome shotgun (WGS) entry which is preliminary data.</text>
</comment>
<keyword evidence="3 16" id="KW-0479">Metal-binding</keyword>
<evidence type="ECO:0000313" key="17">
    <source>
        <dbReference type="EMBL" id="KAL3311371.1"/>
    </source>
</evidence>
<evidence type="ECO:0000256" key="1">
    <source>
        <dbReference type="ARBA" id="ARBA00011356"/>
    </source>
</evidence>
<keyword evidence="5" id="KW-0498">Mitosis</keyword>
<comment type="function">
    <text evidence="13">Guanine nucleotide-binding proteins (G proteins) are involved as modulators or transducers in various transmembrane signaling systems. In the 1-cell embryo, probably together with goa-1, controls nuclear rotation and spindle elongation during mitosis. During the first embryonic cell divisons, plays a role in gpr-1/2 cortical localization and in the proper orientation of EMS blastomere mitotic spindle.</text>
</comment>
<evidence type="ECO:0000256" key="9">
    <source>
        <dbReference type="ARBA" id="ARBA00023288"/>
    </source>
</evidence>
<dbReference type="PROSITE" id="PS51882">
    <property type="entry name" value="G_ALPHA"/>
    <property type="match status" value="1"/>
</dbReference>
<reference evidence="17 18" key="1">
    <citation type="submission" date="2024-11" db="EMBL/GenBank/DDBJ databases">
        <title>Adaptive evolution of stress response genes in parasites aligns with host niche diversity.</title>
        <authorList>
            <person name="Hahn C."/>
            <person name="Resl P."/>
        </authorList>
    </citation>
    <scope>NUCLEOTIDE SEQUENCE [LARGE SCALE GENOMIC DNA]</scope>
    <source>
        <strain evidence="17">EGGRZ-B1_66</strain>
        <tissue evidence="17">Body</tissue>
    </source>
</reference>
<feature type="binding site" evidence="16">
    <location>
        <position position="48"/>
    </location>
    <ligand>
        <name>Mg(2+)</name>
        <dbReference type="ChEBI" id="CHEBI:18420"/>
    </ligand>
</feature>